<dbReference type="Proteomes" id="UP000232631">
    <property type="component" value="Chromosome"/>
</dbReference>
<feature type="transmembrane region" description="Helical" evidence="1">
    <location>
        <begin position="129"/>
        <end position="153"/>
    </location>
</feature>
<feature type="transmembrane region" description="Helical" evidence="1">
    <location>
        <begin position="295"/>
        <end position="313"/>
    </location>
</feature>
<feature type="transmembrane region" description="Helical" evidence="1">
    <location>
        <begin position="236"/>
        <end position="254"/>
    </location>
</feature>
<keyword evidence="1" id="KW-0472">Membrane</keyword>
<feature type="transmembrane region" description="Helical" evidence="1">
    <location>
        <begin position="79"/>
        <end position="100"/>
    </location>
</feature>
<evidence type="ECO:0000313" key="2">
    <source>
        <dbReference type="EMBL" id="AUB61453.1"/>
    </source>
</evidence>
<keyword evidence="3" id="KW-1185">Reference proteome</keyword>
<evidence type="ECO:0008006" key="4">
    <source>
        <dbReference type="Google" id="ProtNLM"/>
    </source>
</evidence>
<feature type="transmembrane region" description="Helical" evidence="1">
    <location>
        <begin position="503"/>
        <end position="523"/>
    </location>
</feature>
<gene>
    <name evidence="2" type="ORF">BK009_05465</name>
</gene>
<reference evidence="2 3" key="1">
    <citation type="submission" date="2016-10" db="EMBL/GenBank/DDBJ databases">
        <title>Comparative genomics between deep and shallow subseafloor isolates.</title>
        <authorList>
            <person name="Ishii S."/>
            <person name="Miller J.R."/>
            <person name="Sutton G."/>
            <person name="Suzuki S."/>
            <person name="Methe B."/>
            <person name="Inagaki F."/>
            <person name="Imachi H."/>
        </authorList>
    </citation>
    <scope>NUCLEOTIDE SEQUENCE [LARGE SCALE GENOMIC DNA]</scope>
    <source>
        <strain evidence="2 3">A8p</strain>
    </source>
</reference>
<name>A0A2H4VTL8_9EURY</name>
<feature type="transmembrane region" description="Helical" evidence="1">
    <location>
        <begin position="343"/>
        <end position="364"/>
    </location>
</feature>
<organism evidence="2 3">
    <name type="scientific">Methanobacterium subterraneum</name>
    <dbReference type="NCBI Taxonomy" id="59277"/>
    <lineage>
        <taxon>Archaea</taxon>
        <taxon>Methanobacteriati</taxon>
        <taxon>Methanobacteriota</taxon>
        <taxon>Methanomada group</taxon>
        <taxon>Methanobacteria</taxon>
        <taxon>Methanobacteriales</taxon>
        <taxon>Methanobacteriaceae</taxon>
        <taxon>Methanobacterium</taxon>
    </lineage>
</organism>
<accession>A0A2H4VTL8</accession>
<keyword evidence="1" id="KW-1133">Transmembrane helix</keyword>
<protein>
    <recommendedName>
        <fullName evidence="4">ABC transporter permease</fullName>
    </recommendedName>
</protein>
<evidence type="ECO:0000313" key="3">
    <source>
        <dbReference type="Proteomes" id="UP000232631"/>
    </source>
</evidence>
<feature type="transmembrane region" description="Helical" evidence="1">
    <location>
        <begin position="191"/>
        <end position="208"/>
    </location>
</feature>
<feature type="transmembrane region" description="Helical" evidence="1">
    <location>
        <begin position="393"/>
        <end position="418"/>
    </location>
</feature>
<feature type="transmembrane region" description="Helical" evidence="1">
    <location>
        <begin position="20"/>
        <end position="44"/>
    </location>
</feature>
<evidence type="ECO:0000256" key="1">
    <source>
        <dbReference type="SAM" id="Phobius"/>
    </source>
</evidence>
<dbReference type="EMBL" id="CP017768">
    <property type="protein sequence ID" value="AUB61453.1"/>
    <property type="molecule type" value="Genomic_DNA"/>
</dbReference>
<proteinExistence type="predicted"/>
<feature type="transmembrane region" description="Helical" evidence="1">
    <location>
        <begin position="459"/>
        <end position="483"/>
    </location>
</feature>
<feature type="transmembrane region" description="Helical" evidence="1">
    <location>
        <begin position="159"/>
        <end position="179"/>
    </location>
</feature>
<dbReference type="AlphaFoldDB" id="A0A2H4VTL8"/>
<dbReference type="KEGG" id="msub:BK009_05465"/>
<feature type="transmembrane region" description="Helical" evidence="1">
    <location>
        <begin position="430"/>
        <end position="452"/>
    </location>
</feature>
<sequence length="529" mass="58737">MGNFSGTWTLVRLILRRDRLILPGLFLFPVFMFFSIATTFVNMYSDPASRTVMVLEISNNPGAVAFLGSILNSSVGGLVAWRSAVIGPILVALVNIFLIIRHTRSEERKGRLELLNSSTVGRQSALTSALLTTFGANILMGLIITLSLIGLGLPWEGSLAMGFSMTLFGCLFAAIASLAAQLTENSSDVRYITVAVLIAFFLLRIVGWDNGEVAWLSWLSPLGWVHYLRAFAGEEWWVLGLFIVFIVFMLFWTYKLSSIRDVGNGFLPQRTGPARASSTLSSVIGLAWRIHRKMLFFWIIAFIVMGVILGYNAQTMTNIFNNNPLFMSILSHMGNGAEPLDSYMTLMLLLFGQVFAIYGILAALKLRSEEVKKHSEFLITNAVNRTRWAFSNIFFALIGPAMLLVIFILSYSSIYGIYSGMDQDLSRLLSAVLIYLPAIWVMVGVAVALFGFVPRLTSLTWVVLGFFSIINFLPDFLDISQWIINISPFTHVPNLLLGDSVGWDSVLMMVLASVLISMGLIGFKRRDIT</sequence>
<keyword evidence="1" id="KW-0812">Transmembrane</keyword>